<dbReference type="VEuPathDB" id="FungiDB:RhiirA1_439261"/>
<dbReference type="Gene3D" id="3.30.420.10">
    <property type="entry name" value="Ribonuclease H-like superfamily/Ribonuclease H"/>
    <property type="match status" value="1"/>
</dbReference>
<organism evidence="2 3">
    <name type="scientific">Rhizophagus irregularis</name>
    <dbReference type="NCBI Taxonomy" id="588596"/>
    <lineage>
        <taxon>Eukaryota</taxon>
        <taxon>Fungi</taxon>
        <taxon>Fungi incertae sedis</taxon>
        <taxon>Mucoromycota</taxon>
        <taxon>Glomeromycotina</taxon>
        <taxon>Glomeromycetes</taxon>
        <taxon>Glomerales</taxon>
        <taxon>Glomeraceae</taxon>
        <taxon>Rhizophagus</taxon>
    </lineage>
</organism>
<gene>
    <name evidence="2" type="ORF">RhiirA4_429739</name>
</gene>
<accession>A0A2I1HHX3</accession>
<dbReference type="SUPFAM" id="SSF53098">
    <property type="entry name" value="Ribonuclease H-like"/>
    <property type="match status" value="1"/>
</dbReference>
<evidence type="ECO:0000259" key="1">
    <source>
        <dbReference type="PROSITE" id="PS50879"/>
    </source>
</evidence>
<dbReference type="VEuPathDB" id="FungiDB:RhiirFUN_023447"/>
<evidence type="ECO:0000313" key="3">
    <source>
        <dbReference type="Proteomes" id="UP000234323"/>
    </source>
</evidence>
<dbReference type="InterPro" id="IPR002156">
    <property type="entry name" value="RNaseH_domain"/>
</dbReference>
<dbReference type="Proteomes" id="UP000234323">
    <property type="component" value="Unassembled WGS sequence"/>
</dbReference>
<dbReference type="EMBL" id="LLXI01003028">
    <property type="protein sequence ID" value="PKY58474.1"/>
    <property type="molecule type" value="Genomic_DNA"/>
</dbReference>
<comment type="caution">
    <text evidence="2">The sequence shown here is derived from an EMBL/GenBank/DDBJ whole genome shotgun (WGS) entry which is preliminary data.</text>
</comment>
<evidence type="ECO:0000313" key="2">
    <source>
        <dbReference type="EMBL" id="PKY58474.1"/>
    </source>
</evidence>
<name>A0A2I1HHX3_9GLOM</name>
<proteinExistence type="predicted"/>
<dbReference type="PROSITE" id="PS50879">
    <property type="entry name" value="RNASE_H_1"/>
    <property type="match status" value="1"/>
</dbReference>
<dbReference type="GO" id="GO:0004523">
    <property type="term" value="F:RNA-DNA hybrid ribonuclease activity"/>
    <property type="evidence" value="ECO:0007669"/>
    <property type="project" value="InterPro"/>
</dbReference>
<dbReference type="InterPro" id="IPR012337">
    <property type="entry name" value="RNaseH-like_sf"/>
</dbReference>
<protein>
    <recommendedName>
        <fullName evidence="1">RNase H type-1 domain-containing protein</fullName>
    </recommendedName>
</protein>
<reference evidence="2 3" key="1">
    <citation type="submission" date="2015-10" db="EMBL/GenBank/DDBJ databases">
        <title>Genome analyses suggest a sexual origin of heterokaryosis in a supposedly ancient asexual fungus.</title>
        <authorList>
            <person name="Ropars J."/>
            <person name="Sedzielewska K."/>
            <person name="Noel J."/>
            <person name="Charron P."/>
            <person name="Farinelli L."/>
            <person name="Marton T."/>
            <person name="Kruger M."/>
            <person name="Pelin A."/>
            <person name="Brachmann A."/>
            <person name="Corradi N."/>
        </authorList>
    </citation>
    <scope>NUCLEOTIDE SEQUENCE [LARGE SCALE GENOMIC DNA]</scope>
    <source>
        <strain evidence="2 3">A4</strain>
    </source>
</reference>
<feature type="domain" description="RNase H type-1" evidence="1">
    <location>
        <begin position="311"/>
        <end position="457"/>
    </location>
</feature>
<dbReference type="AlphaFoldDB" id="A0A2I1HHX3"/>
<dbReference type="InterPro" id="IPR036397">
    <property type="entry name" value="RNaseH_sf"/>
</dbReference>
<dbReference type="Pfam" id="PF00075">
    <property type="entry name" value="RNase_H"/>
    <property type="match status" value="1"/>
</dbReference>
<dbReference type="VEuPathDB" id="FungiDB:FUN_011800"/>
<keyword evidence="3" id="KW-1185">Reference proteome</keyword>
<dbReference type="GO" id="GO:0003676">
    <property type="term" value="F:nucleic acid binding"/>
    <property type="evidence" value="ECO:0007669"/>
    <property type="project" value="InterPro"/>
</dbReference>
<sequence length="802" mass="92876">MDTMSCYCNKCKGGTYPLSHFIIDKKFLFAHINSIKNKGIMFLDHIITKDNAFLEDYEDIKKHLVHKGGKIPHWYNFLKDNITINNQGRLIFDLDKPIIQNLTAPHPSIPPEDPNTLHHPKRSQQWVAFWAPHLSDIIYGKLLSTNHFPNCNPVSYMEHWIHKDLSASSLNSTPCSTPNIIVRCQGCAQHFSYYVGDLRPKCIIQVKHKELILFDTLSKKKREDLYPRLNIPIKDFQLLKYSHPHYRLLAFNDFLIQQGHNSTINFRPINPPSDDNSHNIISPIKKMLITKLFDDVKIIEDLLEISLTLSPFTNLEFFTDGSYEPTHTQEGFSMGYGWTTSNLTNVNITYNGSLKFFPSSTKAETMAILTALIVCPSFGKITINTDSQAAIDSFHKSKNLHSTSPRRYNKINNNILWSSIHYIIKELSLQVRFIKVKAHSGNAFNDIADIQAKLGRTQPIPTTILHDHLPHQNITLNWNEEIPLDKDVRKCIGTILNYRRLDNHLNHPSLNSIKEATKTHLIDWALSSKWFHYNGRNDTTSPLHSKDIKWKIRCSTLTLPTLDILNRNFPLIIKDRINCLLCDTCTESNVHLWECPQLYEKIRNCFVTMGNKLIDLLKLHADKLSLVITDSIKHSKTFRWAYRSEPIHPVALLFLKSYITNDLVGIFRPHINTMKSIITLLMPYMHTCSLLIKTEIWKTRNQLWKIQRDNWGLSKKNFTKYRELYTRSQRAIAAANRPLIINEHNSIHERGYINPFNDFRNFKLDKDFLFILFSSSNFLHSVEGDQSGSNVFKEVRVHTGDG</sequence>